<keyword evidence="1" id="KW-0802">TPR repeat</keyword>
<keyword evidence="3" id="KW-0328">Glycosyltransferase</keyword>
<dbReference type="SUPFAM" id="SSF48452">
    <property type="entry name" value="TPR-like"/>
    <property type="match status" value="1"/>
</dbReference>
<dbReference type="InterPro" id="IPR019734">
    <property type="entry name" value="TPR_rpt"/>
</dbReference>
<dbReference type="Gene3D" id="3.90.550.10">
    <property type="entry name" value="Spore Coat Polysaccharide Biosynthesis Protein SpsA, Chain A"/>
    <property type="match status" value="1"/>
</dbReference>
<dbReference type="PANTHER" id="PTHR43630">
    <property type="entry name" value="POLY-BETA-1,6-N-ACETYL-D-GLUCOSAMINE SYNTHASE"/>
    <property type="match status" value="1"/>
</dbReference>
<evidence type="ECO:0000313" key="3">
    <source>
        <dbReference type="EMBL" id="CEO33778.1"/>
    </source>
</evidence>
<dbReference type="AlphaFoldDB" id="A0A9P1L255"/>
<reference evidence="4" key="1">
    <citation type="submission" date="2015-01" db="EMBL/GenBank/DDBJ databases">
        <authorList>
            <person name="Aslett A.Martin."/>
            <person name="De Silva Nishadi"/>
        </authorList>
    </citation>
    <scope>NUCLEOTIDE SEQUENCE [LARGE SCALE GENOMIC DNA]</scope>
    <source>
        <strain evidence="4">UMC4404</strain>
    </source>
</reference>
<proteinExistence type="predicted"/>
<dbReference type="InterPro" id="IPR011990">
    <property type="entry name" value="TPR-like_helical_dom_sf"/>
</dbReference>
<dbReference type="EMBL" id="CDNY01000003">
    <property type="protein sequence ID" value="CEO33778.1"/>
    <property type="molecule type" value="Genomic_DNA"/>
</dbReference>
<protein>
    <submittedName>
        <fullName evidence="3">Glycosyltransferase</fullName>
        <ecNumber evidence="3">2.4.-.-</ecNumber>
        <ecNumber evidence="3">2.4.1.-</ecNumber>
    </submittedName>
</protein>
<dbReference type="InterPro" id="IPR029044">
    <property type="entry name" value="Nucleotide-diphossugar_trans"/>
</dbReference>
<dbReference type="PANTHER" id="PTHR43630:SF2">
    <property type="entry name" value="GLYCOSYLTRANSFERASE"/>
    <property type="match status" value="1"/>
</dbReference>
<dbReference type="CDD" id="cd02511">
    <property type="entry name" value="Beta4Glucosyltransferase"/>
    <property type="match status" value="1"/>
</dbReference>
<dbReference type="PROSITE" id="PS50005">
    <property type="entry name" value="TPR"/>
    <property type="match status" value="1"/>
</dbReference>
<gene>
    <name evidence="3" type="primary">sunS_3</name>
    <name evidence="3" type="ORF">UMC4404_17581</name>
</gene>
<dbReference type="EC" id="2.4.-.-" evidence="3"/>
<dbReference type="InterPro" id="IPR001173">
    <property type="entry name" value="Glyco_trans_2-like"/>
</dbReference>
<dbReference type="Gene3D" id="1.25.40.10">
    <property type="entry name" value="Tetratricopeptide repeat domain"/>
    <property type="match status" value="2"/>
</dbReference>
<accession>A0A9P1L255</accession>
<evidence type="ECO:0000256" key="1">
    <source>
        <dbReference type="PROSITE-ProRule" id="PRU00339"/>
    </source>
</evidence>
<sequence>MEISLCMIVKDESNVIERCLNSVRELVDEIIIVDTGSCDDTVEKAKALGAIIYNFKWINDFSKARNFSFSKATKDYILWLDADDILNEQDICKFKFLKENLDINVDSVTMNYILSTDENGKYLTSLKRNRLVKRTNNFRWIGSVHEYLEVYGNIINSDINIIHKKEKEYSNRNLLIFEELVSNGKTLSARDLFYYANELFDNNRYDDSIKEYKKFLSMEETWIEDVILACSRLADCYNYKNDIENEIKYILESFKYDMPRPEFCCRLGYKFLQEDKLDPAIYWYETAINLVPKENNLSIINHDTYTYLPWIQLCVCYFKKGNIEKAYICNEMAAKYKPNDKYVKHNREYFNNNTSIKITDIKNS</sequence>
<evidence type="ECO:0000259" key="2">
    <source>
        <dbReference type="Pfam" id="PF00535"/>
    </source>
</evidence>
<dbReference type="EC" id="2.4.1.-" evidence="3"/>
<evidence type="ECO:0000313" key="4">
    <source>
        <dbReference type="Proteomes" id="UP000049685"/>
    </source>
</evidence>
<dbReference type="RefSeq" id="WP_240291553.1">
    <property type="nucleotide sequence ID" value="NZ_CDNL01000022.1"/>
</dbReference>
<dbReference type="Proteomes" id="UP000049685">
    <property type="component" value="Unassembled WGS sequence"/>
</dbReference>
<dbReference type="SMART" id="SM00028">
    <property type="entry name" value="TPR"/>
    <property type="match status" value="3"/>
</dbReference>
<dbReference type="SUPFAM" id="SSF53448">
    <property type="entry name" value="Nucleotide-diphospho-sugar transferases"/>
    <property type="match status" value="1"/>
</dbReference>
<comment type="caution">
    <text evidence="3">The sequence shown here is derived from an EMBL/GenBank/DDBJ whole genome shotgun (WGS) entry which is preliminary data.</text>
</comment>
<feature type="domain" description="Glycosyltransferase 2-like" evidence="2">
    <location>
        <begin position="4"/>
        <end position="133"/>
    </location>
</feature>
<dbReference type="GO" id="GO:0016757">
    <property type="term" value="F:glycosyltransferase activity"/>
    <property type="evidence" value="ECO:0007669"/>
    <property type="project" value="UniProtKB-KW"/>
</dbReference>
<keyword evidence="3" id="KW-0808">Transferase</keyword>
<dbReference type="Pfam" id="PF00535">
    <property type="entry name" value="Glycos_transf_2"/>
    <property type="match status" value="1"/>
</dbReference>
<organism evidence="3 4">
    <name type="scientific">Paraclostridium sordellii</name>
    <name type="common">Clostridium sordellii</name>
    <dbReference type="NCBI Taxonomy" id="1505"/>
    <lineage>
        <taxon>Bacteria</taxon>
        <taxon>Bacillati</taxon>
        <taxon>Bacillota</taxon>
        <taxon>Clostridia</taxon>
        <taxon>Peptostreptococcales</taxon>
        <taxon>Peptostreptococcaceae</taxon>
        <taxon>Paraclostridium</taxon>
    </lineage>
</organism>
<name>A0A9P1L255_PARSO</name>
<feature type="repeat" description="TPR" evidence="1">
    <location>
        <begin position="261"/>
        <end position="294"/>
    </location>
</feature>